<feature type="transmembrane region" description="Helical" evidence="1">
    <location>
        <begin position="350"/>
        <end position="370"/>
    </location>
</feature>
<dbReference type="InterPro" id="IPR007349">
    <property type="entry name" value="DUF418"/>
</dbReference>
<dbReference type="RefSeq" id="WP_147769952.1">
    <property type="nucleotide sequence ID" value="NZ_VRKQ01000021.1"/>
</dbReference>
<evidence type="ECO:0000313" key="3">
    <source>
        <dbReference type="EMBL" id="TXG34759.1"/>
    </source>
</evidence>
<feature type="transmembrane region" description="Helical" evidence="1">
    <location>
        <begin position="57"/>
        <end position="80"/>
    </location>
</feature>
<keyword evidence="1" id="KW-1133">Transmembrane helix</keyword>
<protein>
    <submittedName>
        <fullName evidence="3">DUF418 domain-containing protein</fullName>
    </submittedName>
</protein>
<dbReference type="EMBL" id="VRKQ01000021">
    <property type="protein sequence ID" value="TXG34759.1"/>
    <property type="molecule type" value="Genomic_DNA"/>
</dbReference>
<feature type="transmembrane region" description="Helical" evidence="1">
    <location>
        <begin position="284"/>
        <end position="301"/>
    </location>
</feature>
<feature type="transmembrane region" description="Helical" evidence="1">
    <location>
        <begin position="205"/>
        <end position="227"/>
    </location>
</feature>
<keyword evidence="4" id="KW-1185">Reference proteome</keyword>
<dbReference type="PANTHER" id="PTHR30590:SF2">
    <property type="entry name" value="INNER MEMBRANE PROTEIN"/>
    <property type="match status" value="1"/>
</dbReference>
<comment type="caution">
    <text evidence="3">The sequence shown here is derived from an EMBL/GenBank/DDBJ whole genome shotgun (WGS) entry which is preliminary data.</text>
</comment>
<dbReference type="AlphaFoldDB" id="A0A5C7GDX9"/>
<evidence type="ECO:0000313" key="4">
    <source>
        <dbReference type="Proteomes" id="UP000321080"/>
    </source>
</evidence>
<feature type="transmembrane region" description="Helical" evidence="1">
    <location>
        <begin position="14"/>
        <end position="37"/>
    </location>
</feature>
<name>A0A5C7GDX9_9FLAO</name>
<proteinExistence type="predicted"/>
<dbReference type="InterPro" id="IPR052529">
    <property type="entry name" value="Bact_Transport_Assoc"/>
</dbReference>
<dbReference type="PANTHER" id="PTHR30590">
    <property type="entry name" value="INNER MEMBRANE PROTEIN"/>
    <property type="match status" value="1"/>
</dbReference>
<evidence type="ECO:0000256" key="1">
    <source>
        <dbReference type="SAM" id="Phobius"/>
    </source>
</evidence>
<dbReference type="Proteomes" id="UP000321080">
    <property type="component" value="Unassembled WGS sequence"/>
</dbReference>
<gene>
    <name evidence="3" type="ORF">FUA22_17780</name>
</gene>
<accession>A0A5C7GDX9</accession>
<feature type="transmembrane region" description="Helical" evidence="1">
    <location>
        <begin position="321"/>
        <end position="338"/>
    </location>
</feature>
<feature type="transmembrane region" description="Helical" evidence="1">
    <location>
        <begin position="139"/>
        <end position="159"/>
    </location>
</feature>
<evidence type="ECO:0000259" key="2">
    <source>
        <dbReference type="Pfam" id="PF04235"/>
    </source>
</evidence>
<organism evidence="3 4">
    <name type="scientific">Seonamhaeicola maritimus</name>
    <dbReference type="NCBI Taxonomy" id="2591822"/>
    <lineage>
        <taxon>Bacteria</taxon>
        <taxon>Pseudomonadati</taxon>
        <taxon>Bacteroidota</taxon>
        <taxon>Flavobacteriia</taxon>
        <taxon>Flavobacteriales</taxon>
        <taxon>Flavobacteriaceae</taxon>
    </lineage>
</organism>
<dbReference type="OrthoDB" id="9807744at2"/>
<sequence length="392" mass="45286">MDVIRKKRIEVVDALRGFAIMGILLLHSIEHFNFYVFPDKSTQPDWLNRLDDSIWETFFFLFGGKGYAIFAILFGFTFCLMSTKQLNLGKDFGLRFFWRMILLACFAFFNGLFFPGEVLLMYSMVGLILIVVRKWNEKGLLIASIVLLAQPIEWGHYLYYLCDKTYTFPTWQSGGLWRLLAEGQQGTSFFTLIKNNTLFGHKAGLMWALEVGRLVQTAGLFILGYWIGKKKLFIDSNKSKRFWKQTLIIASVAFVPLFVLELNFENITDLKIHRDTIFKVIDMYGNLAFTLILVSGFILLYQSEVFRKISTGLRYCGRMSLTAYVFQSVLGGFVFYGYGLGLGPSVRHTASLGIGILLLIIQIQFCKFWIKKYGQGPLEKLWHKLTWIRQDK</sequence>
<dbReference type="Pfam" id="PF04235">
    <property type="entry name" value="DUF418"/>
    <property type="match status" value="1"/>
</dbReference>
<feature type="transmembrane region" description="Helical" evidence="1">
    <location>
        <begin position="247"/>
        <end position="264"/>
    </location>
</feature>
<keyword evidence="1" id="KW-0472">Membrane</keyword>
<keyword evidence="1" id="KW-0812">Transmembrane</keyword>
<feature type="domain" description="DUF418" evidence="2">
    <location>
        <begin position="228"/>
        <end position="388"/>
    </location>
</feature>
<reference evidence="3 4" key="1">
    <citation type="submission" date="2019-08" db="EMBL/GenBank/DDBJ databases">
        <title>Seonamhaeicola sediminis sp. nov., isolated from marine sediment.</title>
        <authorList>
            <person name="Cao W.R."/>
        </authorList>
    </citation>
    <scope>NUCLEOTIDE SEQUENCE [LARGE SCALE GENOMIC DNA]</scope>
    <source>
        <strain evidence="3 4">1505</strain>
    </source>
</reference>
<feature type="transmembrane region" description="Helical" evidence="1">
    <location>
        <begin position="115"/>
        <end position="132"/>
    </location>
</feature>